<dbReference type="SUPFAM" id="SSF48403">
    <property type="entry name" value="Ankyrin repeat"/>
    <property type="match status" value="1"/>
</dbReference>
<proteinExistence type="predicted"/>
<dbReference type="InterPro" id="IPR036770">
    <property type="entry name" value="Ankyrin_rpt-contain_sf"/>
</dbReference>
<dbReference type="PROSITE" id="PS50088">
    <property type="entry name" value="ANK_REPEAT"/>
    <property type="match status" value="1"/>
</dbReference>
<feature type="repeat" description="ANK" evidence="1">
    <location>
        <begin position="130"/>
        <end position="165"/>
    </location>
</feature>
<dbReference type="AlphaFoldDB" id="A0A2T3KN01"/>
<feature type="signal peptide" evidence="2">
    <location>
        <begin position="1"/>
        <end position="23"/>
    </location>
</feature>
<dbReference type="SMART" id="SM00248">
    <property type="entry name" value="ANK"/>
    <property type="match status" value="2"/>
</dbReference>
<accession>A0A2T3KN01</accession>
<protein>
    <submittedName>
        <fullName evidence="3">Uncharacterized protein</fullName>
    </submittedName>
</protein>
<comment type="caution">
    <text evidence="3">The sequence shown here is derived from an EMBL/GenBank/DDBJ whole genome shotgun (WGS) entry which is preliminary data.</text>
</comment>
<dbReference type="Proteomes" id="UP000241426">
    <property type="component" value="Unassembled WGS sequence"/>
</dbReference>
<evidence type="ECO:0000256" key="1">
    <source>
        <dbReference type="PROSITE-ProRule" id="PRU00023"/>
    </source>
</evidence>
<sequence>MHHKTLKLLSSVALLFSSMTVFAGNSTGEIFSAIASYHDSDNLERIVTIAHLDSFNPYAKSNGTTIEQAAQGKDRELAFVMRELIADSELESDESKKGKESIDFHNTTYANFLRFLSLHKNIDFNEITADGYSMIHHASKTTGVDGYYILKFITDHGGNVDVPSSRGTGAVTPIQYACETDNHDAALFLLSFGADPYKEDLYGRDLLRISKDNSAEICKLIMFKAISELKINDHDK</sequence>
<keyword evidence="2" id="KW-0732">Signal</keyword>
<name>A0A2T3KN01_9GAMM</name>
<dbReference type="Gene3D" id="1.25.40.20">
    <property type="entry name" value="Ankyrin repeat-containing domain"/>
    <property type="match status" value="1"/>
</dbReference>
<gene>
    <name evidence="3" type="ORF">C9J27_03895</name>
</gene>
<reference evidence="3 4" key="1">
    <citation type="submission" date="2018-01" db="EMBL/GenBank/DDBJ databases">
        <title>Whole genome sequencing of Histamine producing bacteria.</title>
        <authorList>
            <person name="Butler K."/>
        </authorList>
    </citation>
    <scope>NUCLEOTIDE SEQUENCE [LARGE SCALE GENOMIC DNA]</scope>
    <source>
        <strain evidence="3 4">FS-7.2</strain>
    </source>
</reference>
<dbReference type="RefSeq" id="WP_107288903.1">
    <property type="nucleotide sequence ID" value="NZ_PYNF01000002.1"/>
</dbReference>
<dbReference type="InterPro" id="IPR002110">
    <property type="entry name" value="Ankyrin_rpt"/>
</dbReference>
<evidence type="ECO:0000313" key="3">
    <source>
        <dbReference type="EMBL" id="PSV01176.1"/>
    </source>
</evidence>
<feature type="chain" id="PRO_5015560834" evidence="2">
    <location>
        <begin position="24"/>
        <end position="236"/>
    </location>
</feature>
<organism evidence="3 4">
    <name type="scientific">Photobacterium kishitanii</name>
    <dbReference type="NCBI Taxonomy" id="318456"/>
    <lineage>
        <taxon>Bacteria</taxon>
        <taxon>Pseudomonadati</taxon>
        <taxon>Pseudomonadota</taxon>
        <taxon>Gammaproteobacteria</taxon>
        <taxon>Vibrionales</taxon>
        <taxon>Vibrionaceae</taxon>
        <taxon>Photobacterium</taxon>
    </lineage>
</organism>
<evidence type="ECO:0000256" key="2">
    <source>
        <dbReference type="SAM" id="SignalP"/>
    </source>
</evidence>
<evidence type="ECO:0000313" key="4">
    <source>
        <dbReference type="Proteomes" id="UP000241426"/>
    </source>
</evidence>
<dbReference type="EMBL" id="PYNF01000002">
    <property type="protein sequence ID" value="PSV01176.1"/>
    <property type="molecule type" value="Genomic_DNA"/>
</dbReference>
<keyword evidence="1" id="KW-0040">ANK repeat</keyword>